<protein>
    <submittedName>
        <fullName evidence="1">Uncharacterized protein</fullName>
    </submittedName>
</protein>
<keyword evidence="2" id="KW-1185">Reference proteome</keyword>
<evidence type="ECO:0000313" key="2">
    <source>
        <dbReference type="Proteomes" id="UP000821845"/>
    </source>
</evidence>
<name>A0ACB7SBB0_HYAAI</name>
<dbReference type="EMBL" id="CM023484">
    <property type="protein sequence ID" value="KAH6932417.1"/>
    <property type="molecule type" value="Genomic_DNA"/>
</dbReference>
<reference evidence="1" key="1">
    <citation type="submission" date="2020-05" db="EMBL/GenBank/DDBJ databases">
        <title>Large-scale comparative analyses of tick genomes elucidate their genetic diversity and vector capacities.</title>
        <authorList>
            <person name="Jia N."/>
            <person name="Wang J."/>
            <person name="Shi W."/>
            <person name="Du L."/>
            <person name="Sun Y."/>
            <person name="Zhan W."/>
            <person name="Jiang J."/>
            <person name="Wang Q."/>
            <person name="Zhang B."/>
            <person name="Ji P."/>
            <person name="Sakyi L.B."/>
            <person name="Cui X."/>
            <person name="Yuan T."/>
            <person name="Jiang B."/>
            <person name="Yang W."/>
            <person name="Lam T.T.-Y."/>
            <person name="Chang Q."/>
            <person name="Ding S."/>
            <person name="Wang X."/>
            <person name="Zhu J."/>
            <person name="Ruan X."/>
            <person name="Zhao L."/>
            <person name="Wei J."/>
            <person name="Que T."/>
            <person name="Du C."/>
            <person name="Cheng J."/>
            <person name="Dai P."/>
            <person name="Han X."/>
            <person name="Huang E."/>
            <person name="Gao Y."/>
            <person name="Liu J."/>
            <person name="Shao H."/>
            <person name="Ye R."/>
            <person name="Li L."/>
            <person name="Wei W."/>
            <person name="Wang X."/>
            <person name="Wang C."/>
            <person name="Yang T."/>
            <person name="Huo Q."/>
            <person name="Li W."/>
            <person name="Guo W."/>
            <person name="Chen H."/>
            <person name="Zhou L."/>
            <person name="Ni X."/>
            <person name="Tian J."/>
            <person name="Zhou Y."/>
            <person name="Sheng Y."/>
            <person name="Liu T."/>
            <person name="Pan Y."/>
            <person name="Xia L."/>
            <person name="Li J."/>
            <person name="Zhao F."/>
            <person name="Cao W."/>
        </authorList>
    </citation>
    <scope>NUCLEOTIDE SEQUENCE</scope>
    <source>
        <strain evidence="1">Hyas-2018</strain>
    </source>
</reference>
<proteinExistence type="predicted"/>
<accession>A0ACB7SBB0</accession>
<evidence type="ECO:0000313" key="1">
    <source>
        <dbReference type="EMBL" id="KAH6932417.1"/>
    </source>
</evidence>
<organism evidence="1 2">
    <name type="scientific">Hyalomma asiaticum</name>
    <name type="common">Tick</name>
    <dbReference type="NCBI Taxonomy" id="266040"/>
    <lineage>
        <taxon>Eukaryota</taxon>
        <taxon>Metazoa</taxon>
        <taxon>Ecdysozoa</taxon>
        <taxon>Arthropoda</taxon>
        <taxon>Chelicerata</taxon>
        <taxon>Arachnida</taxon>
        <taxon>Acari</taxon>
        <taxon>Parasitiformes</taxon>
        <taxon>Ixodida</taxon>
        <taxon>Ixodoidea</taxon>
        <taxon>Ixodidae</taxon>
        <taxon>Hyalomminae</taxon>
        <taxon>Hyalomma</taxon>
    </lineage>
</organism>
<sequence>MTTSQKWYSVKQTFIHTQKVSQVALSGASAGREECLLRFVQANYEIVNLGGTEAEQAFEQEARRGMNADEASFSVESPLQDKTYLWSDKYRPRKPRYFNRVHTGFEWNKYNQTHYDMDNPPPKIVQGYKFNVRLHVVLWWYHLVEI</sequence>
<gene>
    <name evidence="1" type="ORF">HPB50_005479</name>
</gene>
<dbReference type="Proteomes" id="UP000821845">
    <property type="component" value="Chromosome 4"/>
</dbReference>
<comment type="caution">
    <text evidence="1">The sequence shown here is derived from an EMBL/GenBank/DDBJ whole genome shotgun (WGS) entry which is preliminary data.</text>
</comment>